<organism evidence="1 2">
    <name type="scientific">Micromonas commoda (strain RCC299 / NOUM17 / CCMP2709)</name>
    <name type="common">Picoplanktonic green alga</name>
    <dbReference type="NCBI Taxonomy" id="296587"/>
    <lineage>
        <taxon>Eukaryota</taxon>
        <taxon>Viridiplantae</taxon>
        <taxon>Chlorophyta</taxon>
        <taxon>Mamiellophyceae</taxon>
        <taxon>Mamiellales</taxon>
        <taxon>Mamiellaceae</taxon>
        <taxon>Micromonas</taxon>
    </lineage>
</organism>
<dbReference type="Gene3D" id="3.40.50.2000">
    <property type="entry name" value="Glycogen Phosphorylase B"/>
    <property type="match status" value="1"/>
</dbReference>
<dbReference type="GO" id="GO:0016740">
    <property type="term" value="F:transferase activity"/>
    <property type="evidence" value="ECO:0007669"/>
    <property type="project" value="UniProtKB-KW"/>
</dbReference>
<dbReference type="AlphaFoldDB" id="C1E1S8"/>
<dbReference type="Pfam" id="PF13692">
    <property type="entry name" value="Glyco_trans_1_4"/>
    <property type="match status" value="1"/>
</dbReference>
<dbReference type="RefSeq" id="XP_002500963.1">
    <property type="nucleotide sequence ID" value="XM_002500917.1"/>
</dbReference>
<reference evidence="1 2" key="1">
    <citation type="journal article" date="2009" name="Science">
        <title>Green evolution and dynamic adaptations revealed by genomes of the marine picoeukaryotes Micromonas.</title>
        <authorList>
            <person name="Worden A.Z."/>
            <person name="Lee J.H."/>
            <person name="Mock T."/>
            <person name="Rouze P."/>
            <person name="Simmons M.P."/>
            <person name="Aerts A.L."/>
            <person name="Allen A.E."/>
            <person name="Cuvelier M.L."/>
            <person name="Derelle E."/>
            <person name="Everett M.V."/>
            <person name="Foulon E."/>
            <person name="Grimwood J."/>
            <person name="Gundlach H."/>
            <person name="Henrissat B."/>
            <person name="Napoli C."/>
            <person name="McDonald S.M."/>
            <person name="Parker M.S."/>
            <person name="Rombauts S."/>
            <person name="Salamov A."/>
            <person name="Von Dassow P."/>
            <person name="Badger J.H."/>
            <person name="Coutinho P.M."/>
            <person name="Demir E."/>
            <person name="Dubchak I."/>
            <person name="Gentemann C."/>
            <person name="Eikrem W."/>
            <person name="Gready J.E."/>
            <person name="John U."/>
            <person name="Lanier W."/>
            <person name="Lindquist E.A."/>
            <person name="Lucas S."/>
            <person name="Mayer K.F."/>
            <person name="Moreau H."/>
            <person name="Not F."/>
            <person name="Otillar R."/>
            <person name="Panaud O."/>
            <person name="Pangilinan J."/>
            <person name="Paulsen I."/>
            <person name="Piegu B."/>
            <person name="Poliakov A."/>
            <person name="Robbens S."/>
            <person name="Schmutz J."/>
            <person name="Toulza E."/>
            <person name="Wyss T."/>
            <person name="Zelensky A."/>
            <person name="Zhou K."/>
            <person name="Armbrust E.V."/>
            <person name="Bhattacharya D."/>
            <person name="Goodenough U.W."/>
            <person name="Van de Peer Y."/>
            <person name="Grigoriev I.V."/>
        </authorList>
    </citation>
    <scope>NUCLEOTIDE SEQUENCE [LARGE SCALE GENOMIC DNA]</scope>
    <source>
        <strain evidence="2">RCC299 / NOUM17</strain>
    </source>
</reference>
<dbReference type="CAZy" id="GT4">
    <property type="family name" value="Glycosyltransferase Family 4"/>
</dbReference>
<evidence type="ECO:0000313" key="2">
    <source>
        <dbReference type="Proteomes" id="UP000002009"/>
    </source>
</evidence>
<gene>
    <name evidence="1" type="ORF">MICPUN_56980</name>
</gene>
<keyword evidence="1" id="KW-0808">Transferase</keyword>
<dbReference type="InterPro" id="IPR052622">
    <property type="entry name" value="Glycosyltransferase_G1"/>
</dbReference>
<dbReference type="InParanoid" id="C1E1S8"/>
<keyword evidence="2" id="KW-1185">Reference proteome</keyword>
<sequence>MILASPDDLPPTAANPDEVGDLEQYLDAADVAVVGVLHAFKCGDVLDQLADIKRRRGADFVPTVLVLGGTDVNVDAGDKADVLTRRAHAVDKVVSFSASMIAAAPPGSLPSDGRTAVVPQGVSLPEEAKGVPSVEEVPSGGFEEEGFEEEGFDVADDAPSPPPPLPLHEACGVPTSTPVFLLPAGLRPVKDVLWAVDAVDAVGAGSANASPPFVLAIVGPSLDDKYRDAVVERLGRSKNVVLIPPVDRAHTVGYMRAATAVVNTSKSEGQSGALLEAAAAGVPIIARDIPGNRALLDLLLDATGETPDGERDEEGFESHPCGLLCPTPESFAAALVGSAAVRRRRSTDRAALGAGCLARNERDRWRGIIRELIGDTPEDGCGSDMAAAA</sequence>
<accession>C1E1S8</accession>
<dbReference type="GeneID" id="8242152"/>
<dbReference type="PANTHER" id="PTHR46660:SF2">
    <property type="entry name" value="GLYCOSYLTRANSFERASE 1 DOMAIN-CONTAINING PROTEIN 1"/>
    <property type="match status" value="1"/>
</dbReference>
<protein>
    <submittedName>
        <fullName evidence="1">Glycosyltransferase family 4 protein</fullName>
    </submittedName>
</protein>
<dbReference type="Proteomes" id="UP000002009">
    <property type="component" value="Chromosome 3"/>
</dbReference>
<proteinExistence type="predicted"/>
<name>C1E1S8_MICCC</name>
<dbReference type="PANTHER" id="PTHR46660">
    <property type="match status" value="1"/>
</dbReference>
<dbReference type="OrthoDB" id="512920at2759"/>
<evidence type="ECO:0000313" key="1">
    <source>
        <dbReference type="EMBL" id="ACO62221.1"/>
    </source>
</evidence>
<dbReference type="KEGG" id="mis:MICPUN_56980"/>
<dbReference type="EMBL" id="CP001324">
    <property type="protein sequence ID" value="ACO62221.1"/>
    <property type="molecule type" value="Genomic_DNA"/>
</dbReference>
<dbReference type="STRING" id="296587.C1E1S8"/>
<dbReference type="SUPFAM" id="SSF53756">
    <property type="entry name" value="UDP-Glycosyltransferase/glycogen phosphorylase"/>
    <property type="match status" value="1"/>
</dbReference>